<feature type="signal peptide" evidence="10">
    <location>
        <begin position="1"/>
        <end position="19"/>
    </location>
</feature>
<comment type="cofactor">
    <cofactor evidence="9">
        <name>Cu cation</name>
        <dbReference type="ChEBI" id="CHEBI:23378"/>
    </cofactor>
    <text evidence="9">Binds 1 copper ion per subunit.</text>
</comment>
<feature type="binding site" evidence="9">
    <location>
        <position position="98"/>
    </location>
    <ligand>
        <name>Cu cation</name>
        <dbReference type="ChEBI" id="CHEBI:23378"/>
    </ligand>
</feature>
<dbReference type="AlphaFoldDB" id="E0XQZ5"/>
<evidence type="ECO:0000256" key="9">
    <source>
        <dbReference type="PIRSR" id="PIRSR602386-1"/>
    </source>
</evidence>
<feature type="domain" description="Blue (type 1) copper" evidence="11">
    <location>
        <begin position="30"/>
        <end position="109"/>
    </location>
</feature>
<evidence type="ECO:0000313" key="12">
    <source>
        <dbReference type="EMBL" id="ADI16836.1"/>
    </source>
</evidence>
<dbReference type="InterPro" id="IPR000923">
    <property type="entry name" value="BlueCu_1"/>
</dbReference>
<keyword evidence="6" id="KW-0249">Electron transport</keyword>
<comment type="subcellular location">
    <subcellularLocation>
        <location evidence="1">Periplasm</location>
    </subcellularLocation>
</comment>
<dbReference type="PROSITE" id="PS00196">
    <property type="entry name" value="COPPER_BLUE"/>
    <property type="match status" value="1"/>
</dbReference>
<evidence type="ECO:0000256" key="7">
    <source>
        <dbReference type="ARBA" id="ARBA00023008"/>
    </source>
</evidence>
<protein>
    <recommendedName>
        <fullName evidence="2 8">Pseudoazurin</fullName>
    </recommendedName>
</protein>
<feature type="binding site" evidence="9">
    <location>
        <position position="60"/>
    </location>
    <ligand>
        <name>Cu cation</name>
        <dbReference type="ChEBI" id="CHEBI:23378"/>
    </ligand>
</feature>
<feature type="chain" id="PRO_5003143126" description="Pseudoazurin" evidence="10">
    <location>
        <begin position="20"/>
        <end position="139"/>
    </location>
</feature>
<evidence type="ECO:0000256" key="3">
    <source>
        <dbReference type="ARBA" id="ARBA00022448"/>
    </source>
</evidence>
<evidence type="ECO:0000256" key="8">
    <source>
        <dbReference type="NCBIfam" id="TIGR02375"/>
    </source>
</evidence>
<dbReference type="InterPro" id="IPR001235">
    <property type="entry name" value="Copper_blue_Plastocyanin"/>
</dbReference>
<dbReference type="PRINTS" id="PR00155">
    <property type="entry name" value="AMICYANIN"/>
</dbReference>
<dbReference type="InterPro" id="IPR028871">
    <property type="entry name" value="BlueCu_1_BS"/>
</dbReference>
<reference evidence="12" key="1">
    <citation type="journal article" date="2011" name="Environ. Microbiol.">
        <title>Time-series analyses of Monterey Bay coastal microbial picoplankton using a 'genome proxy' microarray.</title>
        <authorList>
            <person name="Rich V.I."/>
            <person name="Pham V.D."/>
            <person name="Eppley J."/>
            <person name="Shi Y."/>
            <person name="DeLong E.F."/>
        </authorList>
    </citation>
    <scope>NUCLEOTIDE SEQUENCE</scope>
</reference>
<keyword evidence="3" id="KW-0813">Transport</keyword>
<dbReference type="NCBIfam" id="TIGR02375">
    <property type="entry name" value="pseudoazurin"/>
    <property type="match status" value="1"/>
</dbReference>
<dbReference type="InterPro" id="IPR002386">
    <property type="entry name" value="Amicyanin/Pseudoazurin"/>
</dbReference>
<evidence type="ECO:0000256" key="6">
    <source>
        <dbReference type="ARBA" id="ARBA00022982"/>
    </source>
</evidence>
<evidence type="ECO:0000259" key="11">
    <source>
        <dbReference type="Pfam" id="PF00127"/>
    </source>
</evidence>
<dbReference type="GO" id="GO:0009055">
    <property type="term" value="F:electron transfer activity"/>
    <property type="evidence" value="ECO:0007669"/>
    <property type="project" value="InterPro"/>
</dbReference>
<evidence type="ECO:0000256" key="2">
    <source>
        <dbReference type="ARBA" id="ARBA00016984"/>
    </source>
</evidence>
<evidence type="ECO:0000256" key="1">
    <source>
        <dbReference type="ARBA" id="ARBA00004418"/>
    </source>
</evidence>
<dbReference type="SUPFAM" id="SSF49503">
    <property type="entry name" value="Cupredoxins"/>
    <property type="match status" value="1"/>
</dbReference>
<dbReference type="EMBL" id="GU474848">
    <property type="protein sequence ID" value="ADI16836.1"/>
    <property type="molecule type" value="Genomic_DNA"/>
</dbReference>
<evidence type="ECO:0000256" key="10">
    <source>
        <dbReference type="SAM" id="SignalP"/>
    </source>
</evidence>
<keyword evidence="10" id="KW-0732">Signal</keyword>
<evidence type="ECO:0000256" key="5">
    <source>
        <dbReference type="ARBA" id="ARBA00022764"/>
    </source>
</evidence>
<dbReference type="GO" id="GO:0042597">
    <property type="term" value="C:periplasmic space"/>
    <property type="evidence" value="ECO:0007669"/>
    <property type="project" value="UniProtKB-SubCell"/>
</dbReference>
<name>E0XQZ5_9PROT</name>
<feature type="binding site" evidence="9">
    <location>
        <position position="103"/>
    </location>
    <ligand>
        <name>Cu cation</name>
        <dbReference type="ChEBI" id="CHEBI:23378"/>
    </ligand>
</feature>
<dbReference type="PRINTS" id="PR00156">
    <property type="entry name" value="COPPERBLUE"/>
</dbReference>
<evidence type="ECO:0000256" key="4">
    <source>
        <dbReference type="ARBA" id="ARBA00022723"/>
    </source>
</evidence>
<dbReference type="InterPro" id="IPR012745">
    <property type="entry name" value="Pseudoazurin"/>
</dbReference>
<dbReference type="Pfam" id="PF00127">
    <property type="entry name" value="Copper-bind"/>
    <property type="match status" value="1"/>
</dbReference>
<dbReference type="Gene3D" id="2.60.40.420">
    <property type="entry name" value="Cupredoxins - blue copper proteins"/>
    <property type="match status" value="1"/>
</dbReference>
<keyword evidence="5" id="KW-0574">Periplasm</keyword>
<sequence>MMKYFALAAAMFMSTPAFAADLTIEMLNKDAHGNKMVYSEEIASIEVGDTVTWVPTDKGHNVEMISSPNDLKFKSKNNKEAKITFEVPGLYLYWCTPHKGMGMIGLVVVGGDTSNADTVAKAKVRGKSKKKLKKLLDEL</sequence>
<dbReference type="InterPro" id="IPR008972">
    <property type="entry name" value="Cupredoxin"/>
</dbReference>
<proteinExistence type="predicted"/>
<keyword evidence="4 9" id="KW-0479">Metal-binding</keyword>
<accession>E0XQZ5</accession>
<feature type="binding site" evidence="9">
    <location>
        <position position="95"/>
    </location>
    <ligand>
        <name>Cu cation</name>
        <dbReference type="ChEBI" id="CHEBI:23378"/>
    </ligand>
</feature>
<keyword evidence="7 9" id="KW-0186">Copper</keyword>
<dbReference type="GO" id="GO:0005507">
    <property type="term" value="F:copper ion binding"/>
    <property type="evidence" value="ECO:0007669"/>
    <property type="project" value="UniProtKB-UniRule"/>
</dbReference>
<organism evidence="12">
    <name type="scientific">uncultured alpha proteobacterium HF0010_13E22</name>
    <dbReference type="NCBI Taxonomy" id="710801"/>
    <lineage>
        <taxon>Bacteria</taxon>
        <taxon>Pseudomonadati</taxon>
        <taxon>Pseudomonadota</taxon>
        <taxon>Alphaproteobacteria</taxon>
        <taxon>environmental samples</taxon>
    </lineage>
</organism>